<evidence type="ECO:0000313" key="3">
    <source>
        <dbReference type="Proteomes" id="UP000466730"/>
    </source>
</evidence>
<keyword evidence="1" id="KW-0732">Signal</keyword>
<feature type="signal peptide" evidence="1">
    <location>
        <begin position="1"/>
        <end position="21"/>
    </location>
</feature>
<proteinExistence type="predicted"/>
<keyword evidence="3" id="KW-1185">Reference proteome</keyword>
<protein>
    <submittedName>
        <fullName evidence="2">Uncharacterized protein</fullName>
    </submittedName>
</protein>
<name>A0A844BK12_9RHOB</name>
<evidence type="ECO:0000256" key="1">
    <source>
        <dbReference type="SAM" id="SignalP"/>
    </source>
</evidence>
<dbReference type="Proteomes" id="UP000466730">
    <property type="component" value="Unassembled WGS sequence"/>
</dbReference>
<accession>A0A844BK12</accession>
<gene>
    <name evidence="2" type="ORF">GH815_10125</name>
</gene>
<organism evidence="2 3">
    <name type="scientific">Rhodovulum strictum</name>
    <dbReference type="NCBI Taxonomy" id="58314"/>
    <lineage>
        <taxon>Bacteria</taxon>
        <taxon>Pseudomonadati</taxon>
        <taxon>Pseudomonadota</taxon>
        <taxon>Alphaproteobacteria</taxon>
        <taxon>Rhodobacterales</taxon>
        <taxon>Paracoccaceae</taxon>
        <taxon>Rhodovulum</taxon>
    </lineage>
</organism>
<dbReference type="RefSeq" id="WP_153748658.1">
    <property type="nucleotide sequence ID" value="NZ_BAAADI010000001.1"/>
</dbReference>
<feature type="chain" id="PRO_5032474746" evidence="1">
    <location>
        <begin position="22"/>
        <end position="99"/>
    </location>
</feature>
<dbReference type="AlphaFoldDB" id="A0A844BK12"/>
<comment type="caution">
    <text evidence="2">The sequence shown here is derived from an EMBL/GenBank/DDBJ whole genome shotgun (WGS) entry which is preliminary data.</text>
</comment>
<dbReference type="OrthoDB" id="9956669at2"/>
<sequence>MLRHLLLLIGLLSIAPILAQAETGGLNCRAEGYDVILHNAGERALPAGTALDWSLPLARIGGRHVLDRDLPPDRVTVLSGATRATYLTKPTPCTVTLHD</sequence>
<evidence type="ECO:0000313" key="2">
    <source>
        <dbReference type="EMBL" id="MRH21352.1"/>
    </source>
</evidence>
<reference evidence="2 3" key="1">
    <citation type="submission" date="2019-11" db="EMBL/GenBank/DDBJ databases">
        <title>Draft Whole-Genome sequence of the marine photosynthetic bacterium Rhodovulum strictum DSM 11289.</title>
        <authorList>
            <person name="Kyndt J.A."/>
            <person name="Meyer T.E."/>
        </authorList>
    </citation>
    <scope>NUCLEOTIDE SEQUENCE [LARGE SCALE GENOMIC DNA]</scope>
    <source>
        <strain evidence="2 3">DSM 11289</strain>
    </source>
</reference>
<dbReference type="EMBL" id="WJPO01000014">
    <property type="protein sequence ID" value="MRH21352.1"/>
    <property type="molecule type" value="Genomic_DNA"/>
</dbReference>